<evidence type="ECO:0000313" key="4">
    <source>
        <dbReference type="Proteomes" id="UP000761534"/>
    </source>
</evidence>
<sequence length="633" mass="70579">MTGCREGYNGGGRGVWRRYMTAMLVWVCLVALWSLYGVYGGEDAVELLGERGGRRIFEVTEPSESFGRPVGKTVLVDHVFENSWGKPFEAEYVPPPPTTEFSHVKLILQGSTHGVQFDRLAHLFLGGSEIWRTSTPEPGGKSITWDYVKDVSAYAPLFRERQRVRFWLNNVVDGRYTGPLKVRITAYFYNPPRREPSVLNTWQDRGLPASRVRPLLAGGRCWELKASNEARVEIDSVARNATRVAVQVFASGNAREEFWYSHLLDEYADKFSSDVNDFGGHGPVRYVEVAVDGYIAGVVTPFAAIYTGGLSPALWNPIVGIKTYDLPSYVVDLTPFLPLLWSKKSTIGLRIVNGLDKHGVDSNWLVSANLLVWEVPHVHGTGQSLEYKRDDRHLKTGYLSHDKRALNQIVASQQSVRNRAQLSFADQGSFEYSWLQRAGVSNVQSVGNGGTDQQIALATYGDDRVFVDDTPVSDIAFSYPMVLSTKLTDKKDGYSITLGREYRVTDGSRFVNIGLNASSVSYIQGSRFLGGSAATEVEYESNRFYQHVKAVNGSVVDNHYVPQTKTPRPNTLTTLTELTARRLLGPKLDTAQAFAQTKSLFDKLLPSSLHYLFVTNSTSPSKDPQPHDFVGRY</sequence>
<dbReference type="VEuPathDB" id="FungiDB:TRICI_000717"/>
<feature type="domain" description="Peptide N-acetyl-beta-D-glucosaminyl asparaginase amidase A N-terminal" evidence="2">
    <location>
        <begin position="69"/>
        <end position="382"/>
    </location>
</feature>
<dbReference type="Pfam" id="PF25156">
    <property type="entry name" value="PNGase_A_C"/>
    <property type="match status" value="1"/>
</dbReference>
<dbReference type="InterPro" id="IPR056948">
    <property type="entry name" value="PNGaseA_N"/>
</dbReference>
<accession>A0A642VB83</accession>
<evidence type="ECO:0000259" key="2">
    <source>
        <dbReference type="Pfam" id="PF12222"/>
    </source>
</evidence>
<protein>
    <recommendedName>
        <fullName evidence="2">Peptide N-acetyl-beta-D-glucosaminyl asparaginase amidase A N-terminal domain-containing protein</fullName>
    </recommendedName>
</protein>
<keyword evidence="1" id="KW-0472">Membrane</keyword>
<dbReference type="InterPro" id="IPR021102">
    <property type="entry name" value="PNGase_A"/>
</dbReference>
<dbReference type="AlphaFoldDB" id="A0A642VB83"/>
<evidence type="ECO:0000313" key="3">
    <source>
        <dbReference type="EMBL" id="KAA8917121.1"/>
    </source>
</evidence>
<keyword evidence="4" id="KW-1185">Reference proteome</keyword>
<dbReference type="Pfam" id="PF12222">
    <property type="entry name" value="PNGaseA"/>
    <property type="match status" value="1"/>
</dbReference>
<evidence type="ECO:0000256" key="1">
    <source>
        <dbReference type="SAM" id="Phobius"/>
    </source>
</evidence>
<gene>
    <name evidence="3" type="ORF">TRICI_000717</name>
</gene>
<dbReference type="OrthoDB" id="1612078at2759"/>
<keyword evidence="1" id="KW-0812">Transmembrane</keyword>
<dbReference type="PANTHER" id="PTHR31104">
    <property type="entry name" value="PEPTIDE-N4-(N-ACETYL-BETA-GLUCOSAMINYL)ASPARAGINE AMIDASE A PROTEIN"/>
    <property type="match status" value="1"/>
</dbReference>
<keyword evidence="1" id="KW-1133">Transmembrane helix</keyword>
<organism evidence="3 4">
    <name type="scientific">Trichomonascus ciferrii</name>
    <dbReference type="NCBI Taxonomy" id="44093"/>
    <lineage>
        <taxon>Eukaryota</taxon>
        <taxon>Fungi</taxon>
        <taxon>Dikarya</taxon>
        <taxon>Ascomycota</taxon>
        <taxon>Saccharomycotina</taxon>
        <taxon>Dipodascomycetes</taxon>
        <taxon>Dipodascales</taxon>
        <taxon>Trichomonascaceae</taxon>
        <taxon>Trichomonascus</taxon>
        <taxon>Trichomonascus ciferrii complex</taxon>
    </lineage>
</organism>
<dbReference type="EMBL" id="SWFS01000064">
    <property type="protein sequence ID" value="KAA8917121.1"/>
    <property type="molecule type" value="Genomic_DNA"/>
</dbReference>
<proteinExistence type="predicted"/>
<dbReference type="Proteomes" id="UP000761534">
    <property type="component" value="Unassembled WGS sequence"/>
</dbReference>
<reference evidence="3" key="1">
    <citation type="journal article" date="2019" name="G3 (Bethesda)">
        <title>Genome Assemblies of Two Rare Opportunistic Yeast Pathogens: Diutina rugosa (syn. Candida rugosa) and Trichomonascus ciferrii (syn. Candida ciferrii).</title>
        <authorList>
            <person name="Mixao V."/>
            <person name="Saus E."/>
            <person name="Hansen A.P."/>
            <person name="Lass-Florl C."/>
            <person name="Gabaldon T."/>
        </authorList>
    </citation>
    <scope>NUCLEOTIDE SEQUENCE</scope>
    <source>
        <strain evidence="3">CBS 4856</strain>
    </source>
</reference>
<name>A0A642VB83_9ASCO</name>
<feature type="transmembrane region" description="Helical" evidence="1">
    <location>
        <begin position="21"/>
        <end position="39"/>
    </location>
</feature>
<comment type="caution">
    <text evidence="3">The sequence shown here is derived from an EMBL/GenBank/DDBJ whole genome shotgun (WGS) entry which is preliminary data.</text>
</comment>